<evidence type="ECO:0000313" key="12">
    <source>
        <dbReference type="EMBL" id="TRZ37511.1"/>
    </source>
</evidence>
<evidence type="ECO:0000256" key="1">
    <source>
        <dbReference type="ARBA" id="ARBA00002324"/>
    </source>
</evidence>
<dbReference type="EMBL" id="RIBP01000004">
    <property type="protein sequence ID" value="TRZ37511.1"/>
    <property type="molecule type" value="Genomic_DNA"/>
</dbReference>
<evidence type="ECO:0000313" key="13">
    <source>
        <dbReference type="Proteomes" id="UP000319837"/>
    </source>
</evidence>
<sequence length="190" mass="22180">MRKKIGILGGTFDPPHIGHLIIANEVMHHENLDEIWFMPNQEPPHKIISGSASNEDRLAMLHLAIKGKEEFQVQTIELDREGKSYTFDTMTILKEMHPEFEFHFIIGADMVEYLPKWYMIDELLQLVRFISVNRPNYSSDTSYPVQFVAVPDINISSKLIRGRLIKGETISFLVKEEVERYIKEKRLYES</sequence>
<keyword evidence="4 10" id="KW-0808">Transferase</keyword>
<comment type="similarity">
    <text evidence="10">Belongs to the NadD family.</text>
</comment>
<reference evidence="13" key="1">
    <citation type="submission" date="2018-10" db="EMBL/GenBank/DDBJ databases">
        <title>FDA dAtabase for Regulatory Grade micrObial Sequences (FDA-ARGOS): Supporting development and validation of Infectious Disease Dx tests.</title>
        <authorList>
            <person name="Minogue T."/>
            <person name="Wolcott M."/>
            <person name="Wasieloski L."/>
            <person name="Aguilar W."/>
            <person name="Moore D."/>
            <person name="Tallon L."/>
            <person name="Sadzewicz L."/>
            <person name="Sengamalay N."/>
            <person name="Ott S."/>
            <person name="Godinez A."/>
            <person name="Nagaraj S."/>
            <person name="Vavikolanu K."/>
            <person name="Vyas G."/>
            <person name="Nadendla S."/>
            <person name="George J."/>
            <person name="Sichtig H."/>
        </authorList>
    </citation>
    <scope>NUCLEOTIDE SEQUENCE [LARGE SCALE GENOMIC DNA]</scope>
    <source>
        <strain evidence="13">FDAARGOS_343</strain>
    </source>
</reference>
<protein>
    <recommendedName>
        <fullName evidence="10">Probable nicotinate-nucleotide adenylyltransferase</fullName>
        <ecNumber evidence="10">2.7.7.18</ecNumber>
    </recommendedName>
    <alternativeName>
        <fullName evidence="10">Deamido-NAD(+) diphosphorylase</fullName>
    </alternativeName>
    <alternativeName>
        <fullName evidence="10">Deamido-NAD(+) pyrophosphorylase</fullName>
    </alternativeName>
    <alternativeName>
        <fullName evidence="10">Nicotinate mononucleotide adenylyltransferase</fullName>
        <shortName evidence="10">NaMN adenylyltransferase</shortName>
    </alternativeName>
</protein>
<dbReference type="SUPFAM" id="SSF52374">
    <property type="entry name" value="Nucleotidylyl transferase"/>
    <property type="match status" value="1"/>
</dbReference>
<evidence type="ECO:0000256" key="8">
    <source>
        <dbReference type="ARBA" id="ARBA00023027"/>
    </source>
</evidence>
<keyword evidence="6 10" id="KW-0547">Nucleotide-binding</keyword>
<keyword evidence="5 10" id="KW-0548">Nucleotidyltransferase</keyword>
<dbReference type="NCBIfam" id="TIGR00482">
    <property type="entry name" value="nicotinate (nicotinamide) nucleotide adenylyltransferase"/>
    <property type="match status" value="1"/>
</dbReference>
<dbReference type="Gene3D" id="3.40.50.620">
    <property type="entry name" value="HUPs"/>
    <property type="match status" value="1"/>
</dbReference>
<keyword evidence="3 10" id="KW-0662">Pyridine nucleotide biosynthesis</keyword>
<dbReference type="GO" id="GO:0005524">
    <property type="term" value="F:ATP binding"/>
    <property type="evidence" value="ECO:0007669"/>
    <property type="project" value="UniProtKB-KW"/>
</dbReference>
<evidence type="ECO:0000256" key="6">
    <source>
        <dbReference type="ARBA" id="ARBA00022741"/>
    </source>
</evidence>
<dbReference type="GO" id="GO:0009435">
    <property type="term" value="P:NAD+ biosynthetic process"/>
    <property type="evidence" value="ECO:0007669"/>
    <property type="project" value="UniProtKB-UniRule"/>
</dbReference>
<comment type="function">
    <text evidence="1 10">Catalyzes the reversible adenylation of nicotinate mononucleotide (NaMN) to nicotinic acid adenine dinucleotide (NaAD).</text>
</comment>
<dbReference type="Pfam" id="PF01467">
    <property type="entry name" value="CTP_transf_like"/>
    <property type="match status" value="1"/>
</dbReference>
<evidence type="ECO:0000256" key="2">
    <source>
        <dbReference type="ARBA" id="ARBA00005019"/>
    </source>
</evidence>
<evidence type="ECO:0000256" key="3">
    <source>
        <dbReference type="ARBA" id="ARBA00022642"/>
    </source>
</evidence>
<dbReference type="EC" id="2.7.7.18" evidence="10"/>
<name>A0A553SKH6_NIACI</name>
<dbReference type="UniPathway" id="UPA00253">
    <property type="reaction ID" value="UER00332"/>
</dbReference>
<dbReference type="NCBIfam" id="NF000841">
    <property type="entry name" value="PRK00071.1-4"/>
    <property type="match status" value="1"/>
</dbReference>
<evidence type="ECO:0000256" key="4">
    <source>
        <dbReference type="ARBA" id="ARBA00022679"/>
    </source>
</evidence>
<dbReference type="PANTHER" id="PTHR39321">
    <property type="entry name" value="NICOTINATE-NUCLEOTIDE ADENYLYLTRANSFERASE-RELATED"/>
    <property type="match status" value="1"/>
</dbReference>
<gene>
    <name evidence="10" type="primary">nadD</name>
    <name evidence="12" type="ORF">CEQ21_18855</name>
</gene>
<comment type="pathway">
    <text evidence="2 10">Cofactor biosynthesis; NAD(+) biosynthesis; deamido-NAD(+) from nicotinate D-ribonucleotide: step 1/1.</text>
</comment>
<comment type="caution">
    <text evidence="12">The sequence shown here is derived from an EMBL/GenBank/DDBJ whole genome shotgun (WGS) entry which is preliminary data.</text>
</comment>
<comment type="catalytic activity">
    <reaction evidence="9 10">
        <text>nicotinate beta-D-ribonucleotide + ATP + H(+) = deamido-NAD(+) + diphosphate</text>
        <dbReference type="Rhea" id="RHEA:22860"/>
        <dbReference type="ChEBI" id="CHEBI:15378"/>
        <dbReference type="ChEBI" id="CHEBI:30616"/>
        <dbReference type="ChEBI" id="CHEBI:33019"/>
        <dbReference type="ChEBI" id="CHEBI:57502"/>
        <dbReference type="ChEBI" id="CHEBI:58437"/>
        <dbReference type="EC" id="2.7.7.18"/>
    </reaction>
</comment>
<evidence type="ECO:0000256" key="9">
    <source>
        <dbReference type="ARBA" id="ARBA00048721"/>
    </source>
</evidence>
<evidence type="ECO:0000259" key="11">
    <source>
        <dbReference type="Pfam" id="PF01467"/>
    </source>
</evidence>
<dbReference type="NCBIfam" id="NF000840">
    <property type="entry name" value="PRK00071.1-3"/>
    <property type="match status" value="1"/>
</dbReference>
<dbReference type="RefSeq" id="WP_185765836.1">
    <property type="nucleotide sequence ID" value="NZ_RIBP01000004.1"/>
</dbReference>
<evidence type="ECO:0000256" key="10">
    <source>
        <dbReference type="HAMAP-Rule" id="MF_00244"/>
    </source>
</evidence>
<evidence type="ECO:0000256" key="5">
    <source>
        <dbReference type="ARBA" id="ARBA00022695"/>
    </source>
</evidence>
<dbReference type="PANTHER" id="PTHR39321:SF3">
    <property type="entry name" value="PHOSPHOPANTETHEINE ADENYLYLTRANSFERASE"/>
    <property type="match status" value="1"/>
</dbReference>
<dbReference type="InterPro" id="IPR004821">
    <property type="entry name" value="Cyt_trans-like"/>
</dbReference>
<dbReference type="NCBIfam" id="TIGR00125">
    <property type="entry name" value="cyt_tran_rel"/>
    <property type="match status" value="1"/>
</dbReference>
<organism evidence="12 13">
    <name type="scientific">Niallia circulans</name>
    <name type="common">Bacillus circulans</name>
    <dbReference type="NCBI Taxonomy" id="1397"/>
    <lineage>
        <taxon>Bacteria</taxon>
        <taxon>Bacillati</taxon>
        <taxon>Bacillota</taxon>
        <taxon>Bacilli</taxon>
        <taxon>Bacillales</taxon>
        <taxon>Bacillaceae</taxon>
        <taxon>Niallia</taxon>
    </lineage>
</organism>
<dbReference type="InterPro" id="IPR005248">
    <property type="entry name" value="NadD/NMNAT"/>
</dbReference>
<accession>A0A553SKH6</accession>
<dbReference type="Proteomes" id="UP000319837">
    <property type="component" value="Unassembled WGS sequence"/>
</dbReference>
<keyword evidence="7 10" id="KW-0067">ATP-binding</keyword>
<keyword evidence="8 10" id="KW-0520">NAD</keyword>
<feature type="domain" description="Cytidyltransferase-like" evidence="11">
    <location>
        <begin position="7"/>
        <end position="163"/>
    </location>
</feature>
<dbReference type="GO" id="GO:0004515">
    <property type="term" value="F:nicotinate-nucleotide adenylyltransferase activity"/>
    <property type="evidence" value="ECO:0007669"/>
    <property type="project" value="UniProtKB-UniRule"/>
</dbReference>
<proteinExistence type="inferred from homology"/>
<dbReference type="CDD" id="cd02165">
    <property type="entry name" value="NMNAT"/>
    <property type="match status" value="1"/>
</dbReference>
<dbReference type="InterPro" id="IPR014729">
    <property type="entry name" value="Rossmann-like_a/b/a_fold"/>
</dbReference>
<dbReference type="HAMAP" id="MF_00244">
    <property type="entry name" value="NaMN_adenylyltr"/>
    <property type="match status" value="1"/>
</dbReference>
<evidence type="ECO:0000256" key="7">
    <source>
        <dbReference type="ARBA" id="ARBA00022840"/>
    </source>
</evidence>
<dbReference type="AlphaFoldDB" id="A0A553SKH6"/>